<protein>
    <recommendedName>
        <fullName evidence="4">Type II secretion system protein GspF domain-containing protein</fullName>
    </recommendedName>
</protein>
<sequence length="280" mass="32291">MPTIYMYTALSLGAIFVFIGCLTLGKYAISFEHRRKLFVSIPWKEVWSKAVNSSDDPAWDRLLERAGRPFGWGKPEWVLSQVVCGTAVCLLILFGSMFIRAASFPLLTLLIASTLSFLLPYFGLKMWASYREEVLSTDIARFINRYVNLLENQVPVYSAMLKAARPTRLLKEYIPSLSDWNQDPDEALETFKRKLGVDDGIMLVSSMRTIEHLSQGQVSITMQRLEWAVDHRRMFRHRKKIKSLGIGYSIIVYPAFYMGLLVAMYPWYKLLTEILDKYLT</sequence>
<dbReference type="Proteomes" id="UP001056500">
    <property type="component" value="Chromosome"/>
</dbReference>
<reference evidence="2" key="1">
    <citation type="submission" date="2022-06" db="EMBL/GenBank/DDBJ databases">
        <title>Genome sequencing of Brevibacillus sp. BB3-R1.</title>
        <authorList>
            <person name="Heo J."/>
            <person name="Lee D."/>
            <person name="Won M."/>
            <person name="Han B.-H."/>
            <person name="Hong S.-B."/>
            <person name="Kwon S.-W."/>
        </authorList>
    </citation>
    <scope>NUCLEOTIDE SEQUENCE</scope>
    <source>
        <strain evidence="2">BB3-R1</strain>
    </source>
</reference>
<evidence type="ECO:0000256" key="1">
    <source>
        <dbReference type="SAM" id="Phobius"/>
    </source>
</evidence>
<evidence type="ECO:0000313" key="2">
    <source>
        <dbReference type="EMBL" id="USG65987.1"/>
    </source>
</evidence>
<keyword evidence="1" id="KW-1133">Transmembrane helix</keyword>
<keyword evidence="3" id="KW-1185">Reference proteome</keyword>
<feature type="transmembrane region" description="Helical" evidence="1">
    <location>
        <begin position="77"/>
        <end position="98"/>
    </location>
</feature>
<feature type="transmembrane region" description="Helical" evidence="1">
    <location>
        <begin position="6"/>
        <end position="29"/>
    </location>
</feature>
<dbReference type="EMBL" id="CP098755">
    <property type="protein sequence ID" value="USG65987.1"/>
    <property type="molecule type" value="Genomic_DNA"/>
</dbReference>
<feature type="transmembrane region" description="Helical" evidence="1">
    <location>
        <begin position="104"/>
        <end position="124"/>
    </location>
</feature>
<keyword evidence="1" id="KW-0812">Transmembrane</keyword>
<keyword evidence="1" id="KW-0472">Membrane</keyword>
<name>A0ABY4WIX0_9BACL</name>
<proteinExistence type="predicted"/>
<feature type="transmembrane region" description="Helical" evidence="1">
    <location>
        <begin position="243"/>
        <end position="268"/>
    </location>
</feature>
<evidence type="ECO:0008006" key="4">
    <source>
        <dbReference type="Google" id="ProtNLM"/>
    </source>
</evidence>
<dbReference type="RefSeq" id="WP_251873071.1">
    <property type="nucleotide sequence ID" value="NZ_CP098755.1"/>
</dbReference>
<gene>
    <name evidence="2" type="ORF">NDK47_01110</name>
</gene>
<organism evidence="2 3">
    <name type="scientific">Brevibacillus ruminantium</name>
    <dbReference type="NCBI Taxonomy" id="2950604"/>
    <lineage>
        <taxon>Bacteria</taxon>
        <taxon>Bacillati</taxon>
        <taxon>Bacillota</taxon>
        <taxon>Bacilli</taxon>
        <taxon>Bacillales</taxon>
        <taxon>Paenibacillaceae</taxon>
        <taxon>Brevibacillus</taxon>
    </lineage>
</organism>
<accession>A0ABY4WIX0</accession>
<evidence type="ECO:0000313" key="3">
    <source>
        <dbReference type="Proteomes" id="UP001056500"/>
    </source>
</evidence>